<organism evidence="2 3">
    <name type="scientific">Nannochloropsis salina CCMP1776</name>
    <dbReference type="NCBI Taxonomy" id="1027361"/>
    <lineage>
        <taxon>Eukaryota</taxon>
        <taxon>Sar</taxon>
        <taxon>Stramenopiles</taxon>
        <taxon>Ochrophyta</taxon>
        <taxon>Eustigmatophyceae</taxon>
        <taxon>Eustigmatales</taxon>
        <taxon>Monodopsidaceae</taxon>
        <taxon>Microchloropsis</taxon>
        <taxon>Microchloropsis salina</taxon>
    </lineage>
</organism>
<dbReference type="EMBL" id="SDOX01000129">
    <property type="protein sequence ID" value="TFJ81247.1"/>
    <property type="molecule type" value="Genomic_DNA"/>
</dbReference>
<comment type="caution">
    <text evidence="2">The sequence shown here is derived from an EMBL/GenBank/DDBJ whole genome shotgun (WGS) entry which is preliminary data.</text>
</comment>
<dbReference type="OrthoDB" id="42361at2759"/>
<dbReference type="Proteomes" id="UP000355283">
    <property type="component" value="Unassembled WGS sequence"/>
</dbReference>
<name>A0A4D9CT96_9STRA</name>
<gene>
    <name evidence="2" type="ORF">NSK_007423</name>
</gene>
<evidence type="ECO:0000313" key="2">
    <source>
        <dbReference type="EMBL" id="TFJ81247.1"/>
    </source>
</evidence>
<reference evidence="2 3" key="1">
    <citation type="submission" date="2019-01" db="EMBL/GenBank/DDBJ databases">
        <title>Nuclear Genome Assembly of the Microalgal Biofuel strain Nannochloropsis salina CCMP1776.</title>
        <authorList>
            <person name="Hovde B."/>
        </authorList>
    </citation>
    <scope>NUCLEOTIDE SEQUENCE [LARGE SCALE GENOMIC DNA]</scope>
    <source>
        <strain evidence="2 3">CCMP1776</strain>
    </source>
</reference>
<proteinExistence type="predicted"/>
<dbReference type="SUPFAM" id="SSF75471">
    <property type="entry name" value="YhbY-like"/>
    <property type="match status" value="1"/>
</dbReference>
<dbReference type="AlphaFoldDB" id="A0A4D9CT96"/>
<evidence type="ECO:0000313" key="3">
    <source>
        <dbReference type="Proteomes" id="UP000355283"/>
    </source>
</evidence>
<sequence length="220" mass="23928">MPLFVRPPPTSIYTIRTGVLSMLLLLLPANAFIHTSIHVNPRRLTSGGSNVCVPATDHAMLSPWSSPRIQYGASALDNTENNESPSTIDSNSQPSPGSTIVQYNSPLFPPQVLDSLWNQQRKPLLRLGAKGVLKSHLNSLRELLDAHNVVRVKVNGLSNTDIQGLAENALRMAVEHDSEPALGVLLRVKGKEFLVGRPDKMEALRKKLLSPDGPPGEAIE</sequence>
<keyword evidence="3" id="KW-1185">Reference proteome</keyword>
<dbReference type="Gene3D" id="3.30.110.60">
    <property type="entry name" value="YhbY-like"/>
    <property type="match status" value="1"/>
</dbReference>
<protein>
    <submittedName>
        <fullName evidence="2">Uncharacterized protein</fullName>
    </submittedName>
</protein>
<feature type="region of interest" description="Disordered" evidence="1">
    <location>
        <begin position="76"/>
        <end position="101"/>
    </location>
</feature>
<evidence type="ECO:0000256" key="1">
    <source>
        <dbReference type="SAM" id="MobiDB-lite"/>
    </source>
</evidence>
<dbReference type="InterPro" id="IPR035920">
    <property type="entry name" value="YhbY-like_sf"/>
</dbReference>
<accession>A0A4D9CT96</accession>